<feature type="compositionally biased region" description="Pro residues" evidence="1">
    <location>
        <begin position="1"/>
        <end position="17"/>
    </location>
</feature>
<keyword evidence="2" id="KW-1133">Transmembrane helix</keyword>
<dbReference type="PANTHER" id="PTHR34512:SF30">
    <property type="entry name" value="OUTER MEMBRANE PROTEIN ASSEMBLY FACTOR BAMB"/>
    <property type="match status" value="1"/>
</dbReference>
<feature type="region of interest" description="Disordered" evidence="1">
    <location>
        <begin position="1"/>
        <end position="40"/>
    </location>
</feature>
<dbReference type="OrthoDB" id="3450622at2"/>
<evidence type="ECO:0000313" key="5">
    <source>
        <dbReference type="Proteomes" id="UP000295302"/>
    </source>
</evidence>
<keyword evidence="2" id="KW-0812">Transmembrane</keyword>
<feature type="domain" description="Pyrrolo-quinoline quinone repeat" evidence="3">
    <location>
        <begin position="91"/>
        <end position="251"/>
    </location>
</feature>
<evidence type="ECO:0000259" key="3">
    <source>
        <dbReference type="Pfam" id="PF13360"/>
    </source>
</evidence>
<dbReference type="Gene3D" id="2.130.10.10">
    <property type="entry name" value="YVTN repeat-like/Quinoprotein amine dehydrogenase"/>
    <property type="match status" value="1"/>
</dbReference>
<comment type="caution">
    <text evidence="4">The sequence shown here is derived from an EMBL/GenBank/DDBJ whole genome shotgun (WGS) entry which is preliminary data.</text>
</comment>
<dbReference type="AlphaFoldDB" id="A0A4R4XD85"/>
<proteinExistence type="predicted"/>
<dbReference type="Pfam" id="PF13360">
    <property type="entry name" value="PQQ_2"/>
    <property type="match status" value="1"/>
</dbReference>
<name>A0A4R4XD85_9ACTN</name>
<dbReference type="InterPro" id="IPR015943">
    <property type="entry name" value="WD40/YVTN_repeat-like_dom_sf"/>
</dbReference>
<dbReference type="InterPro" id="IPR011047">
    <property type="entry name" value="Quinoprotein_ADH-like_sf"/>
</dbReference>
<accession>A0A4R4XD85</accession>
<dbReference type="EMBL" id="SMKQ01000409">
    <property type="protein sequence ID" value="TDD28402.1"/>
    <property type="molecule type" value="Genomic_DNA"/>
</dbReference>
<keyword evidence="5" id="KW-1185">Reference proteome</keyword>
<feature type="non-terminal residue" evidence="4">
    <location>
        <position position="1"/>
    </location>
</feature>
<dbReference type="InterPro" id="IPR002372">
    <property type="entry name" value="PQQ_rpt_dom"/>
</dbReference>
<feature type="transmembrane region" description="Helical" evidence="2">
    <location>
        <begin position="42"/>
        <end position="63"/>
    </location>
</feature>
<gene>
    <name evidence="4" type="ORF">E1286_46965</name>
</gene>
<dbReference type="SUPFAM" id="SSF50998">
    <property type="entry name" value="Quinoprotein alcohol dehydrogenase-like"/>
    <property type="match status" value="1"/>
</dbReference>
<keyword evidence="2" id="KW-0472">Membrane</keyword>
<protein>
    <recommendedName>
        <fullName evidence="3">Pyrrolo-quinoline quinone repeat domain-containing protein</fullName>
    </recommendedName>
</protein>
<reference evidence="4 5" key="1">
    <citation type="submission" date="2019-03" db="EMBL/GenBank/DDBJ databases">
        <title>Draft genome sequences of novel Actinobacteria.</title>
        <authorList>
            <person name="Sahin N."/>
            <person name="Ay H."/>
            <person name="Saygin H."/>
        </authorList>
    </citation>
    <scope>NUCLEOTIDE SEQUENCE [LARGE SCALE GENOMIC DNA]</scope>
    <source>
        <strain evidence="4 5">CH32</strain>
    </source>
</reference>
<evidence type="ECO:0000256" key="2">
    <source>
        <dbReference type="SAM" id="Phobius"/>
    </source>
</evidence>
<dbReference type="Proteomes" id="UP000295302">
    <property type="component" value="Unassembled WGS sequence"/>
</dbReference>
<sequence length="475" mass="50792">PPPYPPPCPQQSSPPAPQWSAPRTQGPWNPEPTRRNKKGKTAALVSLGLAVLLAVGTGTAWLVSQSGEPTTSPPPQTQPPVKTSERPVSQWQMPMIGAGGSDFTSGMSFATWLTDTAIIRVQKDGVLAYDLSTGKRTWGTPSPGEQLCGATPDAPGGVAAIAYGESGLCDHLAGIDTATGQITWQKPIHAEQATTSNTMLAPMIVSTDGLAITLIDGKVSAYSLTDGTVRWHATAPKDCSLRDTNAGPGRVVMLAHCIYPQPSDLVLVVDPETGKITRKHPSRPVHSGIVASVDPIVTQIDDAKGTHFTRYDDSGKTGEVTVDDEVDLLPLNQVVAVQGMRLHYRLAIHGDRLYLASDAENVPNSMRMRNTALAYDFTTGRRVWESSGTRASRLAYIRADDSGLLALEVGDHRDLSPRLIHIDAKTGKTKGLGGLPREFGSEAERAKVYEQNGAIVIVPWSSITASNAINYYKLP</sequence>
<feature type="region of interest" description="Disordered" evidence="1">
    <location>
        <begin position="64"/>
        <end position="88"/>
    </location>
</feature>
<evidence type="ECO:0000313" key="4">
    <source>
        <dbReference type="EMBL" id="TDD28402.1"/>
    </source>
</evidence>
<dbReference type="PANTHER" id="PTHR34512">
    <property type="entry name" value="CELL SURFACE PROTEIN"/>
    <property type="match status" value="1"/>
</dbReference>
<organism evidence="4 5">
    <name type="scientific">Nonomuraea terrae</name>
    <dbReference type="NCBI Taxonomy" id="2530383"/>
    <lineage>
        <taxon>Bacteria</taxon>
        <taxon>Bacillati</taxon>
        <taxon>Actinomycetota</taxon>
        <taxon>Actinomycetes</taxon>
        <taxon>Streptosporangiales</taxon>
        <taxon>Streptosporangiaceae</taxon>
        <taxon>Nonomuraea</taxon>
    </lineage>
</organism>
<evidence type="ECO:0000256" key="1">
    <source>
        <dbReference type="SAM" id="MobiDB-lite"/>
    </source>
</evidence>